<dbReference type="SMART" id="SM01012">
    <property type="entry name" value="ANTAR"/>
    <property type="match status" value="1"/>
</dbReference>
<dbReference type="PROSITE" id="PS50921">
    <property type="entry name" value="ANTAR"/>
    <property type="match status" value="1"/>
</dbReference>
<dbReference type="InterPro" id="IPR035965">
    <property type="entry name" value="PAS-like_dom_sf"/>
</dbReference>
<accession>A0A839RLR5</accession>
<feature type="coiled-coil region" evidence="1">
    <location>
        <begin position="180"/>
        <end position="210"/>
    </location>
</feature>
<dbReference type="GO" id="GO:0003723">
    <property type="term" value="F:RNA binding"/>
    <property type="evidence" value="ECO:0007669"/>
    <property type="project" value="InterPro"/>
</dbReference>
<organism evidence="3 4">
    <name type="scientific">Hoyosella altamirensis</name>
    <dbReference type="NCBI Taxonomy" id="616997"/>
    <lineage>
        <taxon>Bacteria</taxon>
        <taxon>Bacillati</taxon>
        <taxon>Actinomycetota</taxon>
        <taxon>Actinomycetes</taxon>
        <taxon>Mycobacteriales</taxon>
        <taxon>Hoyosellaceae</taxon>
        <taxon>Hoyosella</taxon>
    </lineage>
</organism>
<dbReference type="SUPFAM" id="SSF55785">
    <property type="entry name" value="PYP-like sensor domain (PAS domain)"/>
    <property type="match status" value="1"/>
</dbReference>
<keyword evidence="1" id="KW-0175">Coiled coil</keyword>
<evidence type="ECO:0000313" key="4">
    <source>
        <dbReference type="Proteomes" id="UP000567922"/>
    </source>
</evidence>
<dbReference type="InterPro" id="IPR036388">
    <property type="entry name" value="WH-like_DNA-bd_sf"/>
</dbReference>
<dbReference type="Proteomes" id="UP000567922">
    <property type="component" value="Unassembled WGS sequence"/>
</dbReference>
<sequence length="257" mass="28710">MAGNSAPTRSDNSFFQRAEGKFSANEASTACLLIDRDFRVRGLNAAFAEATRRPRGELLDQALFDLFPDNPNNAEDQVDRVARSFERVLRFRQHDTLWVQRYEFPDPAKHGAFIPKVWTLNHQPIFDSDGSVLGVVQHSEDITALDAALASLADTLAAADADEDHWWHVLRRIGSAGRALPRYRETYRALAQENHQLREAQAARAVIEQAKGVLMGQRRCSQDEAFEILREISQATNEKLRDVAAALVADTTGHTSA</sequence>
<evidence type="ECO:0000256" key="1">
    <source>
        <dbReference type="SAM" id="Coils"/>
    </source>
</evidence>
<dbReference type="CDD" id="cd00130">
    <property type="entry name" value="PAS"/>
    <property type="match status" value="1"/>
</dbReference>
<dbReference type="EMBL" id="JACHWS010000001">
    <property type="protein sequence ID" value="MBB3037138.1"/>
    <property type="molecule type" value="Genomic_DNA"/>
</dbReference>
<name>A0A839RLR5_9ACTN</name>
<dbReference type="InterPro" id="IPR011006">
    <property type="entry name" value="CheY-like_superfamily"/>
</dbReference>
<proteinExistence type="predicted"/>
<feature type="domain" description="ANTAR" evidence="2">
    <location>
        <begin position="187"/>
        <end position="248"/>
    </location>
</feature>
<comment type="caution">
    <text evidence="3">The sequence shown here is derived from an EMBL/GenBank/DDBJ whole genome shotgun (WGS) entry which is preliminary data.</text>
</comment>
<dbReference type="Gene3D" id="3.30.450.20">
    <property type="entry name" value="PAS domain"/>
    <property type="match status" value="1"/>
</dbReference>
<dbReference type="InterPro" id="IPR005561">
    <property type="entry name" value="ANTAR"/>
</dbReference>
<protein>
    <recommendedName>
        <fullName evidence="2">ANTAR domain-containing protein</fullName>
    </recommendedName>
</protein>
<evidence type="ECO:0000259" key="2">
    <source>
        <dbReference type="PROSITE" id="PS50921"/>
    </source>
</evidence>
<dbReference type="AlphaFoldDB" id="A0A839RLR5"/>
<dbReference type="Pfam" id="PF03861">
    <property type="entry name" value="ANTAR"/>
    <property type="match status" value="1"/>
</dbReference>
<keyword evidence="4" id="KW-1185">Reference proteome</keyword>
<dbReference type="SUPFAM" id="SSF52172">
    <property type="entry name" value="CheY-like"/>
    <property type="match status" value="1"/>
</dbReference>
<dbReference type="Gene3D" id="1.10.10.10">
    <property type="entry name" value="Winged helix-like DNA-binding domain superfamily/Winged helix DNA-binding domain"/>
    <property type="match status" value="1"/>
</dbReference>
<dbReference type="Pfam" id="PF08448">
    <property type="entry name" value="PAS_4"/>
    <property type="match status" value="1"/>
</dbReference>
<evidence type="ECO:0000313" key="3">
    <source>
        <dbReference type="EMBL" id="MBB3037138.1"/>
    </source>
</evidence>
<dbReference type="RefSeq" id="WP_064438997.1">
    <property type="nucleotide sequence ID" value="NZ_BDDI01000002.1"/>
</dbReference>
<dbReference type="InterPro" id="IPR000014">
    <property type="entry name" value="PAS"/>
</dbReference>
<gene>
    <name evidence="3" type="ORF">FHU29_001572</name>
</gene>
<dbReference type="InterPro" id="IPR013656">
    <property type="entry name" value="PAS_4"/>
</dbReference>
<reference evidence="3 4" key="1">
    <citation type="submission" date="2020-08" db="EMBL/GenBank/DDBJ databases">
        <title>Sequencing the genomes of 1000 actinobacteria strains.</title>
        <authorList>
            <person name="Klenk H.-P."/>
        </authorList>
    </citation>
    <scope>NUCLEOTIDE SEQUENCE [LARGE SCALE GENOMIC DNA]</scope>
    <source>
        <strain evidence="3 4">DSM 45258</strain>
    </source>
</reference>